<dbReference type="Gene3D" id="3.40.390.70">
    <property type="match status" value="1"/>
</dbReference>
<name>A0A8H9KWE1_9SPHI</name>
<dbReference type="AlphaFoldDB" id="A0A8H9KWE1"/>
<reference evidence="2" key="2">
    <citation type="submission" date="2020-09" db="EMBL/GenBank/DDBJ databases">
        <authorList>
            <person name="Sun Q."/>
            <person name="Zhou Y."/>
        </authorList>
    </citation>
    <scope>NUCLEOTIDE SEQUENCE</scope>
    <source>
        <strain evidence="2">CGMCC 1.15966</strain>
    </source>
</reference>
<dbReference type="NCBIfam" id="TIGR04549">
    <property type="entry name" value="LP_HExxH_w_tonB"/>
    <property type="match status" value="1"/>
</dbReference>
<dbReference type="Pfam" id="PF15890">
    <property type="entry name" value="Peptidase_Mx1"/>
    <property type="match status" value="1"/>
</dbReference>
<feature type="chain" id="PRO_5034472149" description="Substrate import-associated zinc metallohydrolase lipoprotein" evidence="1">
    <location>
        <begin position="22"/>
        <end position="286"/>
    </location>
</feature>
<dbReference type="RefSeq" id="WP_182498694.1">
    <property type="nucleotide sequence ID" value="NZ_BMKM01000007.1"/>
</dbReference>
<reference evidence="2" key="1">
    <citation type="journal article" date="2014" name="Int. J. Syst. Evol. Microbiol.">
        <title>Complete genome sequence of Corynebacterium casei LMG S-19264T (=DSM 44701T), isolated from a smear-ripened cheese.</title>
        <authorList>
            <consortium name="US DOE Joint Genome Institute (JGI-PGF)"/>
            <person name="Walter F."/>
            <person name="Albersmeier A."/>
            <person name="Kalinowski J."/>
            <person name="Ruckert C."/>
        </authorList>
    </citation>
    <scope>NUCLEOTIDE SEQUENCE</scope>
    <source>
        <strain evidence="2">CGMCC 1.15966</strain>
    </source>
</reference>
<dbReference type="InterPro" id="IPR030890">
    <property type="entry name" value="LP_HExxH_w_TonB"/>
</dbReference>
<evidence type="ECO:0000256" key="1">
    <source>
        <dbReference type="SAM" id="SignalP"/>
    </source>
</evidence>
<dbReference type="EMBL" id="BMKM01000007">
    <property type="protein sequence ID" value="GGE27093.1"/>
    <property type="molecule type" value="Genomic_DNA"/>
</dbReference>
<feature type="signal peptide" evidence="1">
    <location>
        <begin position="1"/>
        <end position="21"/>
    </location>
</feature>
<keyword evidence="3" id="KW-1185">Reference proteome</keyword>
<sequence length="286" mass="32945">MKYLKYSIALIILLFCTSCSKEESLPKEPIVDLGGERWVNGPLDKFIYQEFIKSYNIEIKYKWTPFEINYNRTLVPPQEKRVIPVLTAVRDIWMKPYEKVAGKGFLKRYSLSKFILVGSAEYQNNGTIILGTAEGGTKVVLYVVNDFELSNPDAVSQMLHTIHHEFAHILHQNIHYPQAWRGISTAWYTQTWFNTPEETANSQGFVSSYAKSAEQEDFVETIAYLLVEGQEKFDALVKANAPVEATFRLKESIVVQYYKEVFNIDFRALQREVRAAFLSLTKPTTK</sequence>
<comment type="caution">
    <text evidence="2">The sequence shown here is derived from an EMBL/GenBank/DDBJ whole genome shotgun (WGS) entry which is preliminary data.</text>
</comment>
<gene>
    <name evidence="2" type="ORF">GCM10011516_25980</name>
</gene>
<accession>A0A8H9KWE1</accession>
<protein>
    <recommendedName>
        <fullName evidence="4">Substrate import-associated zinc metallohydrolase lipoprotein</fullName>
    </recommendedName>
</protein>
<evidence type="ECO:0000313" key="3">
    <source>
        <dbReference type="Proteomes" id="UP000614460"/>
    </source>
</evidence>
<organism evidence="2 3">
    <name type="scientific">Sphingobacterium cellulitidis</name>
    <dbReference type="NCBI Taxonomy" id="1768011"/>
    <lineage>
        <taxon>Bacteria</taxon>
        <taxon>Pseudomonadati</taxon>
        <taxon>Bacteroidota</taxon>
        <taxon>Sphingobacteriia</taxon>
        <taxon>Sphingobacteriales</taxon>
        <taxon>Sphingobacteriaceae</taxon>
        <taxon>Sphingobacterium</taxon>
    </lineage>
</organism>
<dbReference type="SUPFAM" id="SSF55486">
    <property type="entry name" value="Metalloproteases ('zincins'), catalytic domain"/>
    <property type="match status" value="1"/>
</dbReference>
<proteinExistence type="predicted"/>
<dbReference type="Proteomes" id="UP000614460">
    <property type="component" value="Unassembled WGS sequence"/>
</dbReference>
<keyword evidence="1" id="KW-0732">Signal</keyword>
<evidence type="ECO:0008006" key="4">
    <source>
        <dbReference type="Google" id="ProtNLM"/>
    </source>
</evidence>
<evidence type="ECO:0000313" key="2">
    <source>
        <dbReference type="EMBL" id="GGE27093.1"/>
    </source>
</evidence>